<name>A0A2G3NXD2_STRMC</name>
<feature type="transmembrane region" description="Helical" evidence="3">
    <location>
        <begin position="127"/>
        <end position="151"/>
    </location>
</feature>
<feature type="coiled-coil region" evidence="1">
    <location>
        <begin position="596"/>
        <end position="662"/>
    </location>
</feature>
<accession>A0A2G3NXD2</accession>
<evidence type="ECO:0000256" key="2">
    <source>
        <dbReference type="SAM" id="MobiDB-lite"/>
    </source>
</evidence>
<keyword evidence="3" id="KW-0472">Membrane</keyword>
<evidence type="ECO:0000313" key="4">
    <source>
        <dbReference type="EMBL" id="PHV58148.1"/>
    </source>
</evidence>
<dbReference type="AlphaFoldDB" id="A0A2G3NXD2"/>
<evidence type="ECO:0000256" key="3">
    <source>
        <dbReference type="SAM" id="Phobius"/>
    </source>
</evidence>
<evidence type="ECO:0000313" key="5">
    <source>
        <dbReference type="Proteomes" id="UP000222913"/>
    </source>
</evidence>
<feature type="compositionally biased region" description="Polar residues" evidence="2">
    <location>
        <begin position="544"/>
        <end position="561"/>
    </location>
</feature>
<dbReference type="RefSeq" id="WP_099390413.1">
    <property type="nucleotide sequence ID" value="NZ_PEBM01000020.1"/>
</dbReference>
<feature type="transmembrane region" description="Helical" evidence="3">
    <location>
        <begin position="270"/>
        <end position="294"/>
    </location>
</feature>
<dbReference type="EMBL" id="PEBM01000020">
    <property type="protein sequence ID" value="PHV58148.1"/>
    <property type="molecule type" value="Genomic_DNA"/>
</dbReference>
<organism evidence="4 5">
    <name type="scientific">Streptococcus macedonicus</name>
    <name type="common">Streptococcus gallolyticus macedonicus</name>
    <dbReference type="NCBI Taxonomy" id="59310"/>
    <lineage>
        <taxon>Bacteria</taxon>
        <taxon>Bacillati</taxon>
        <taxon>Bacillota</taxon>
        <taxon>Bacilli</taxon>
        <taxon>Lactobacillales</taxon>
        <taxon>Streptococcaceae</taxon>
        <taxon>Streptococcus</taxon>
    </lineage>
</organism>
<feature type="transmembrane region" description="Helical" evidence="3">
    <location>
        <begin position="335"/>
        <end position="356"/>
    </location>
</feature>
<feature type="transmembrane region" description="Helical" evidence="3">
    <location>
        <begin position="37"/>
        <end position="60"/>
    </location>
</feature>
<feature type="transmembrane region" description="Helical" evidence="3">
    <location>
        <begin position="376"/>
        <end position="401"/>
    </location>
</feature>
<keyword evidence="1" id="KW-0175">Coiled coil</keyword>
<keyword evidence="3" id="KW-1133">Transmembrane helix</keyword>
<proteinExistence type="predicted"/>
<evidence type="ECO:0000256" key="1">
    <source>
        <dbReference type="SAM" id="Coils"/>
    </source>
</evidence>
<feature type="transmembrane region" description="Helical" evidence="3">
    <location>
        <begin position="97"/>
        <end position="115"/>
    </location>
</feature>
<feature type="transmembrane region" description="Helical" evidence="3">
    <location>
        <begin position="300"/>
        <end position="323"/>
    </location>
</feature>
<protein>
    <submittedName>
        <fullName evidence="4">Conjugal transfer protein</fullName>
    </submittedName>
</protein>
<feature type="region of interest" description="Disordered" evidence="2">
    <location>
        <begin position="477"/>
        <end position="585"/>
    </location>
</feature>
<dbReference type="Proteomes" id="UP000222913">
    <property type="component" value="Unassembled WGS sequence"/>
</dbReference>
<sequence length="667" mass="75177">MQEAFEKLKGVDIFALKSYLEKTSKIETSIIVAMNEIFVNLFFFVLNLVVGFFSLMIRVLENIDLYDSYKTYVYNAANSIWQGLTGSTSGGLSSGSLVSMLLTVGAFYLFYQYFFSRGNFMQKVLHLFIVTVLGFGYFGTVASTSGGLYILDTIEDLADTVTTKISNVSISYGDGKSIKVGTSMADSYIAQTSYTAYVFVNTGQENGKYKNSQTGEEEVFEDSKVLGIRNEAGQFVSVKNKDREEYLDKLGNDANDGKEKNRWVSAVWDYLFIETFYVIFKIIEAIIIAIPLILVQILNLIAQIIVLAMILLFPLSLLVSFVPAMQDIIFGIMKVMFGGLVFPTITTLITLIILYLEKVIESFITSGFDAVIGNFSSLATFALLFKLMLTVIAKAAVYYFLWIYKGELIEFIMGSRARLKMEDIGHQVETRVTQGREIIQQVPTRSFETAQHIGNFALAGTGFVAGSAMHATSHIKDIGNRLKPTPPNPIRKEEPVEQAEQSNTIAPEPRPPSQSPKQDPISPVTPTVTTEKLEIHTPKATMIEPNSQKQKVSTIRVSQEQSTERKHSSPNKNSHFPTSEPLPDIEYQELKQQWISPRKQRKMKRLEKELNEYDQIGSMYQAQGSNAFTKSFRKTMTRDDKIKANIERKNHLMKELNRLRGEQDGRY</sequence>
<comment type="caution">
    <text evidence="4">The sequence shown here is derived from an EMBL/GenBank/DDBJ whole genome shotgun (WGS) entry which is preliminary data.</text>
</comment>
<gene>
    <name evidence="4" type="ORF">CS010_02450</name>
</gene>
<reference evidence="4 5" key="1">
    <citation type="submission" date="2017-10" db="EMBL/GenBank/DDBJ databases">
        <title>Whole-genome sequence of three Streptococcus macedonicus strains isolated from Italian cheeses of the Veneto region.</title>
        <authorList>
            <person name="Treu L."/>
            <person name="De Diego-Diaz B."/>
            <person name="Papadimitriou K."/>
            <person name="Tsakalidou E."/>
            <person name="Corich V."/>
            <person name="Giacomini A."/>
        </authorList>
    </citation>
    <scope>NUCLEOTIDE SEQUENCE [LARGE SCALE GENOMIC DNA]</scope>
    <source>
        <strain evidence="4 5">27MV</strain>
    </source>
</reference>
<keyword evidence="3" id="KW-0812">Transmembrane</keyword>